<organism evidence="2 3">
    <name type="scientific">Mycena chlorophos</name>
    <name type="common">Agaric fungus</name>
    <name type="synonym">Agaricus chlorophos</name>
    <dbReference type="NCBI Taxonomy" id="658473"/>
    <lineage>
        <taxon>Eukaryota</taxon>
        <taxon>Fungi</taxon>
        <taxon>Dikarya</taxon>
        <taxon>Basidiomycota</taxon>
        <taxon>Agaricomycotina</taxon>
        <taxon>Agaricomycetes</taxon>
        <taxon>Agaricomycetidae</taxon>
        <taxon>Agaricales</taxon>
        <taxon>Marasmiineae</taxon>
        <taxon>Mycenaceae</taxon>
        <taxon>Mycena</taxon>
    </lineage>
</organism>
<keyword evidence="1" id="KW-1133">Transmembrane helix</keyword>
<comment type="caution">
    <text evidence="2">The sequence shown here is derived from an EMBL/GenBank/DDBJ whole genome shotgun (WGS) entry which is preliminary data.</text>
</comment>
<keyword evidence="3" id="KW-1185">Reference proteome</keyword>
<keyword evidence="1" id="KW-0812">Transmembrane</keyword>
<evidence type="ECO:0008006" key="4">
    <source>
        <dbReference type="Google" id="ProtNLM"/>
    </source>
</evidence>
<evidence type="ECO:0000313" key="2">
    <source>
        <dbReference type="EMBL" id="KAF7308200.1"/>
    </source>
</evidence>
<feature type="transmembrane region" description="Helical" evidence="1">
    <location>
        <begin position="6"/>
        <end position="23"/>
    </location>
</feature>
<dbReference type="Proteomes" id="UP000613580">
    <property type="component" value="Unassembled WGS sequence"/>
</dbReference>
<dbReference type="AlphaFoldDB" id="A0A8H6T2E1"/>
<evidence type="ECO:0000313" key="3">
    <source>
        <dbReference type="Proteomes" id="UP000613580"/>
    </source>
</evidence>
<dbReference type="EMBL" id="JACAZE010000008">
    <property type="protein sequence ID" value="KAF7308200.1"/>
    <property type="molecule type" value="Genomic_DNA"/>
</dbReference>
<reference evidence="2" key="1">
    <citation type="submission" date="2020-05" db="EMBL/GenBank/DDBJ databases">
        <title>Mycena genomes resolve the evolution of fungal bioluminescence.</title>
        <authorList>
            <person name="Tsai I.J."/>
        </authorList>
    </citation>
    <scope>NUCLEOTIDE SEQUENCE</scope>
    <source>
        <strain evidence="2">110903Hualien_Pintung</strain>
    </source>
</reference>
<dbReference type="InterPro" id="IPR036188">
    <property type="entry name" value="FAD/NAD-bd_sf"/>
</dbReference>
<evidence type="ECO:0000256" key="1">
    <source>
        <dbReference type="SAM" id="Phobius"/>
    </source>
</evidence>
<sequence>MFSAILLTPFIGYLVLLAVWHILRRRLLATVIGVDDLPRLQKTRPVEDKIDGTAVVCGGRYAHEHVLAVGLTVLRSIAGLLAARICHAHFRKVLIVEPEVWVATEDARTVNGWNGGEPRTRVMQWNSQHSTQPYLFSGMNHLFPKLEDECENAHIRIEPHNVRFHLSGRPWRVPSNLLKSLYVTRSALEKLIRRLVLDKDLYPNIETMTGTVIDIILDLADESRIAKVAVRDEQGAIREIAAALVADCTGPARAGMKWLARHGYEDIGRLKVSIDQKLHYSTMSFRLDEKFHSRLPLPEEQKRARSIYACIEDANEKTTNRGKAFFVVSMKEQSTLSAFAGHYGSARAQPSTVEELKAYVEDLHTVQPIPNWLLQTIDMLHEIEDTALVSLVKPPPTTYVRYHLANILPANFVALGDSVMTINPAFGEGCTKALRCAMALHKVLLSRNARKTIPESFSADFFREQRVRTEWMWKNTRTQDYAFPTTVPIEGESLASGRFMRWYLTGLQRLATMDAQAGTAIYDAVCGFASPIDALHPHLLAKVLWSSVTCRKGWS</sequence>
<dbReference type="Gene3D" id="3.50.50.60">
    <property type="entry name" value="FAD/NAD(P)-binding domain"/>
    <property type="match status" value="1"/>
</dbReference>
<dbReference type="Gene3D" id="3.30.9.100">
    <property type="match status" value="1"/>
</dbReference>
<name>A0A8H6T2E1_MYCCL</name>
<protein>
    <recommendedName>
        <fullName evidence="4">FAD/NAD(P)-binding domain-containing protein</fullName>
    </recommendedName>
</protein>
<proteinExistence type="predicted"/>
<dbReference type="SUPFAM" id="SSF51905">
    <property type="entry name" value="FAD/NAD(P)-binding domain"/>
    <property type="match status" value="1"/>
</dbReference>
<gene>
    <name evidence="2" type="ORF">HMN09_00667800</name>
</gene>
<dbReference type="OrthoDB" id="10051892at2759"/>
<accession>A0A8H6T2E1</accession>
<keyword evidence="1" id="KW-0472">Membrane</keyword>